<reference evidence="2 3" key="1">
    <citation type="submission" date="2024-10" db="EMBL/GenBank/DDBJ databases">
        <title>The Natural Products Discovery Center: Release of the First 8490 Sequenced Strains for Exploring Actinobacteria Biosynthetic Diversity.</title>
        <authorList>
            <person name="Kalkreuter E."/>
            <person name="Kautsar S.A."/>
            <person name="Yang D."/>
            <person name="Bader C.D."/>
            <person name="Teijaro C.N."/>
            <person name="Fluegel L."/>
            <person name="Davis C.M."/>
            <person name="Simpson J.R."/>
            <person name="Lauterbach L."/>
            <person name="Steele A.D."/>
            <person name="Gui C."/>
            <person name="Meng S."/>
            <person name="Li G."/>
            <person name="Viehrig K."/>
            <person name="Ye F."/>
            <person name="Su P."/>
            <person name="Kiefer A.F."/>
            <person name="Nichols A."/>
            <person name="Cepeda A.J."/>
            <person name="Yan W."/>
            <person name="Fan B."/>
            <person name="Jiang Y."/>
            <person name="Adhikari A."/>
            <person name="Zheng C.-J."/>
            <person name="Schuster L."/>
            <person name="Cowan T.M."/>
            <person name="Smanski M.J."/>
            <person name="Chevrette M.G."/>
            <person name="De Carvalho L.P.S."/>
            <person name="Shen B."/>
        </authorList>
    </citation>
    <scope>NUCLEOTIDE SEQUENCE [LARGE SCALE GENOMIC DNA]</scope>
    <source>
        <strain evidence="2 3">NPDC049639</strain>
    </source>
</reference>
<evidence type="ECO:0000313" key="2">
    <source>
        <dbReference type="EMBL" id="MFI7587896.1"/>
    </source>
</evidence>
<feature type="region of interest" description="Disordered" evidence="1">
    <location>
        <begin position="59"/>
        <end position="82"/>
    </location>
</feature>
<accession>A0ABW8ANH3</accession>
<organism evidence="2 3">
    <name type="scientific">Spongisporangium articulatum</name>
    <dbReference type="NCBI Taxonomy" id="3362603"/>
    <lineage>
        <taxon>Bacteria</taxon>
        <taxon>Bacillati</taxon>
        <taxon>Actinomycetota</taxon>
        <taxon>Actinomycetes</taxon>
        <taxon>Kineosporiales</taxon>
        <taxon>Kineosporiaceae</taxon>
        <taxon>Spongisporangium</taxon>
    </lineage>
</organism>
<comment type="caution">
    <text evidence="2">The sequence shown here is derived from an EMBL/GenBank/DDBJ whole genome shotgun (WGS) entry which is preliminary data.</text>
</comment>
<protein>
    <submittedName>
        <fullName evidence="2">Uncharacterized protein</fullName>
    </submittedName>
</protein>
<feature type="region of interest" description="Disordered" evidence="1">
    <location>
        <begin position="1"/>
        <end position="20"/>
    </location>
</feature>
<evidence type="ECO:0000256" key="1">
    <source>
        <dbReference type="SAM" id="MobiDB-lite"/>
    </source>
</evidence>
<feature type="compositionally biased region" description="Basic and acidic residues" evidence="1">
    <location>
        <begin position="1"/>
        <end position="14"/>
    </location>
</feature>
<sequence length="181" mass="19653">MARPETKPSAHPDTLDLPTAENDAALDRLTAELTRTPLVLVDEVQQLVAPVSFGKPRRQGDIRVKRVGPPQQLPPAPGHRDSRRAVVPITVPDPLFGGRASVLARLLRRPDPNLHVLVPAGPVGVRRHLIDGQLSFTVLVPEGSTARLEHQGRTAHHRPLYLPPGVWELTGKAGAVYPISD</sequence>
<name>A0ABW8ANH3_9ACTN</name>
<dbReference type="EMBL" id="JBITLV010000004">
    <property type="protein sequence ID" value="MFI7587896.1"/>
    <property type="molecule type" value="Genomic_DNA"/>
</dbReference>
<evidence type="ECO:0000313" key="3">
    <source>
        <dbReference type="Proteomes" id="UP001612915"/>
    </source>
</evidence>
<dbReference type="RefSeq" id="WP_398280494.1">
    <property type="nucleotide sequence ID" value="NZ_JBITLV010000004.1"/>
</dbReference>
<keyword evidence="3" id="KW-1185">Reference proteome</keyword>
<dbReference type="Proteomes" id="UP001612915">
    <property type="component" value="Unassembled WGS sequence"/>
</dbReference>
<gene>
    <name evidence="2" type="ORF">ACIB24_12560</name>
</gene>
<proteinExistence type="predicted"/>